<dbReference type="RefSeq" id="WP_256131706.1">
    <property type="nucleotide sequence ID" value="NZ_JANFXK010000006.1"/>
</dbReference>
<feature type="region of interest" description="Disordered" evidence="1">
    <location>
        <begin position="24"/>
        <end position="64"/>
    </location>
</feature>
<evidence type="ECO:0000256" key="1">
    <source>
        <dbReference type="SAM" id="MobiDB-lite"/>
    </source>
</evidence>
<protein>
    <submittedName>
        <fullName evidence="4">Cyclophilin-like fold protein</fullName>
    </submittedName>
</protein>
<sequence length="188" mass="21092">MKKIITVILAVLLIFSLAACENKDSDAEPQSSGQTQEETAKEAAKRVASDGAQMQTENKNRSTRILENGTRINMHFGDVVIPGILNDSETAKALIDRLPYTVHVSRYSHDFCGVMDEPLPYSEDNVHYGWLNGDIDFATDADYFTILFEDEDTSEQYGYQVNIGVIDCDLSEIRQLEGDYDVRIELAE</sequence>
<name>A0ABT1RMU3_9FIRM</name>
<gene>
    <name evidence="4" type="ORF">NE619_07200</name>
</gene>
<keyword evidence="2" id="KW-0732">Signal</keyword>
<proteinExistence type="predicted"/>
<feature type="domain" description="Cyclophilin-like" evidence="3">
    <location>
        <begin position="74"/>
        <end position="185"/>
    </location>
</feature>
<dbReference type="PROSITE" id="PS51257">
    <property type="entry name" value="PROKAR_LIPOPROTEIN"/>
    <property type="match status" value="1"/>
</dbReference>
<evidence type="ECO:0000256" key="2">
    <source>
        <dbReference type="SAM" id="SignalP"/>
    </source>
</evidence>
<accession>A0ABT1RMU3</accession>
<feature type="compositionally biased region" description="Basic and acidic residues" evidence="1">
    <location>
        <begin position="38"/>
        <end position="48"/>
    </location>
</feature>
<feature type="compositionally biased region" description="Polar residues" evidence="1">
    <location>
        <begin position="28"/>
        <end position="37"/>
    </location>
</feature>
<evidence type="ECO:0000313" key="5">
    <source>
        <dbReference type="Proteomes" id="UP001524502"/>
    </source>
</evidence>
<dbReference type="Proteomes" id="UP001524502">
    <property type="component" value="Unassembled WGS sequence"/>
</dbReference>
<dbReference type="Pfam" id="PF18050">
    <property type="entry name" value="Cyclophil_like2"/>
    <property type="match status" value="1"/>
</dbReference>
<organism evidence="4 5">
    <name type="scientific">Anaerovorax odorimutans</name>
    <dbReference type="NCBI Taxonomy" id="109327"/>
    <lineage>
        <taxon>Bacteria</taxon>
        <taxon>Bacillati</taxon>
        <taxon>Bacillota</taxon>
        <taxon>Clostridia</taxon>
        <taxon>Peptostreptococcales</taxon>
        <taxon>Anaerovoracaceae</taxon>
        <taxon>Anaerovorax</taxon>
    </lineage>
</organism>
<dbReference type="InterPro" id="IPR029000">
    <property type="entry name" value="Cyclophilin-like_dom_sf"/>
</dbReference>
<dbReference type="SUPFAM" id="SSF50891">
    <property type="entry name" value="Cyclophilin-like"/>
    <property type="match status" value="1"/>
</dbReference>
<evidence type="ECO:0000259" key="3">
    <source>
        <dbReference type="Pfam" id="PF18050"/>
    </source>
</evidence>
<dbReference type="Gene3D" id="2.40.100.20">
    <property type="match status" value="1"/>
</dbReference>
<dbReference type="EMBL" id="JANFXK010000006">
    <property type="protein sequence ID" value="MCQ4636511.1"/>
    <property type="molecule type" value="Genomic_DNA"/>
</dbReference>
<evidence type="ECO:0000313" key="4">
    <source>
        <dbReference type="EMBL" id="MCQ4636511.1"/>
    </source>
</evidence>
<keyword evidence="5" id="KW-1185">Reference proteome</keyword>
<feature type="signal peptide" evidence="2">
    <location>
        <begin position="1"/>
        <end position="18"/>
    </location>
</feature>
<reference evidence="4 5" key="1">
    <citation type="submission" date="2022-06" db="EMBL/GenBank/DDBJ databases">
        <title>Isolation of gut microbiota from human fecal samples.</title>
        <authorList>
            <person name="Pamer E.G."/>
            <person name="Barat B."/>
            <person name="Waligurski E."/>
            <person name="Medina S."/>
            <person name="Paddock L."/>
            <person name="Mostad J."/>
        </authorList>
    </citation>
    <scope>NUCLEOTIDE SEQUENCE [LARGE SCALE GENOMIC DNA]</scope>
    <source>
        <strain evidence="4 5">SL.3.17</strain>
    </source>
</reference>
<comment type="caution">
    <text evidence="4">The sequence shown here is derived from an EMBL/GenBank/DDBJ whole genome shotgun (WGS) entry which is preliminary data.</text>
</comment>
<feature type="chain" id="PRO_5045763747" evidence="2">
    <location>
        <begin position="19"/>
        <end position="188"/>
    </location>
</feature>
<dbReference type="InterPro" id="IPR041183">
    <property type="entry name" value="Cyclophilin-like"/>
</dbReference>